<evidence type="ECO:0000256" key="2">
    <source>
        <dbReference type="ARBA" id="ARBA00022552"/>
    </source>
</evidence>
<dbReference type="GO" id="GO:0005829">
    <property type="term" value="C:cytosol"/>
    <property type="evidence" value="ECO:0007669"/>
    <property type="project" value="TreeGrafter"/>
</dbReference>
<evidence type="ECO:0000256" key="1">
    <source>
        <dbReference type="ARBA" id="ARBA00022490"/>
    </source>
</evidence>
<name>A0A6J7BXS3_9ZZZZ</name>
<dbReference type="PANTHER" id="PTHR31760">
    <property type="entry name" value="S-ADENOSYL-L-METHIONINE-DEPENDENT METHYLTRANSFERASES SUPERFAMILY PROTEIN"/>
    <property type="match status" value="1"/>
</dbReference>
<accession>A0A6J7BXS3</accession>
<dbReference type="GO" id="GO:0070043">
    <property type="term" value="F:rRNA (guanine-N7-)-methyltransferase activity"/>
    <property type="evidence" value="ECO:0007669"/>
    <property type="project" value="TreeGrafter"/>
</dbReference>
<dbReference type="EMBL" id="CAFBJH010000027">
    <property type="protein sequence ID" value="CAB4849651.1"/>
    <property type="molecule type" value="Genomic_DNA"/>
</dbReference>
<gene>
    <name evidence="4" type="ORF">UFOPK3287_00591</name>
</gene>
<dbReference type="PANTHER" id="PTHR31760:SF0">
    <property type="entry name" value="S-ADENOSYL-L-METHIONINE-DEPENDENT METHYLTRANSFERASES SUPERFAMILY PROTEIN"/>
    <property type="match status" value="1"/>
</dbReference>
<dbReference type="AlphaFoldDB" id="A0A6J7BXS3"/>
<dbReference type="InterPro" id="IPR029063">
    <property type="entry name" value="SAM-dependent_MTases_sf"/>
</dbReference>
<protein>
    <submittedName>
        <fullName evidence="4">Unannotated protein</fullName>
    </submittedName>
</protein>
<dbReference type="PIRSF" id="PIRSF003078">
    <property type="entry name" value="GidB"/>
    <property type="match status" value="1"/>
</dbReference>
<dbReference type="InterPro" id="IPR003682">
    <property type="entry name" value="rRNA_ssu_MeTfrase_G"/>
</dbReference>
<keyword evidence="1" id="KW-0963">Cytoplasm</keyword>
<evidence type="ECO:0000256" key="3">
    <source>
        <dbReference type="ARBA" id="ARBA00022679"/>
    </source>
</evidence>
<dbReference type="NCBIfam" id="TIGR00138">
    <property type="entry name" value="rsmG_gidB"/>
    <property type="match status" value="1"/>
</dbReference>
<organism evidence="4">
    <name type="scientific">freshwater metagenome</name>
    <dbReference type="NCBI Taxonomy" id="449393"/>
    <lineage>
        <taxon>unclassified sequences</taxon>
        <taxon>metagenomes</taxon>
        <taxon>ecological metagenomes</taxon>
    </lineage>
</organism>
<sequence>MLVSRETLIETYFPEKKEEILRYAEFLTTAGIERGVIGPKEGEIIWERHIFNSLPVISLLPLGASLVDIGSGAGLPGIPIALARPDLEVTLVEPLLRRYEFLVEAVEGLGITVFHGRAEDFTNKTSFVTARAVAPLEKLVAMNRHLINKGATLLAIKGENAGEEAKKVQGAQLHEISLESLPLGRVISVAKRA</sequence>
<evidence type="ECO:0000313" key="4">
    <source>
        <dbReference type="EMBL" id="CAB4849651.1"/>
    </source>
</evidence>
<proteinExistence type="inferred from homology"/>
<keyword evidence="3" id="KW-0808">Transferase</keyword>
<dbReference type="SUPFAM" id="SSF53335">
    <property type="entry name" value="S-adenosyl-L-methionine-dependent methyltransferases"/>
    <property type="match status" value="1"/>
</dbReference>
<dbReference type="Gene3D" id="3.40.50.150">
    <property type="entry name" value="Vaccinia Virus protein VP39"/>
    <property type="match status" value="1"/>
</dbReference>
<reference evidence="4" key="1">
    <citation type="submission" date="2020-05" db="EMBL/GenBank/DDBJ databases">
        <authorList>
            <person name="Chiriac C."/>
            <person name="Salcher M."/>
            <person name="Ghai R."/>
            <person name="Kavagutti S V."/>
        </authorList>
    </citation>
    <scope>NUCLEOTIDE SEQUENCE</scope>
</reference>
<dbReference type="Pfam" id="PF02527">
    <property type="entry name" value="GidB"/>
    <property type="match status" value="1"/>
</dbReference>
<keyword evidence="2" id="KW-0698">rRNA processing</keyword>
<dbReference type="HAMAP" id="MF_00074">
    <property type="entry name" value="16SrRNA_methyltr_G"/>
    <property type="match status" value="1"/>
</dbReference>